<sequence>MIEYPHVYQLPSQLMKEPVSLEEIIIFMNSEVNAHV</sequence>
<evidence type="ECO:0000313" key="1">
    <source>
        <dbReference type="EMBL" id="MPN58442.1"/>
    </source>
</evidence>
<reference evidence="1" key="1">
    <citation type="submission" date="2019-08" db="EMBL/GenBank/DDBJ databases">
        <authorList>
            <person name="Kucharzyk K."/>
            <person name="Murdoch R.W."/>
            <person name="Higgins S."/>
            <person name="Loffler F."/>
        </authorList>
    </citation>
    <scope>NUCLEOTIDE SEQUENCE</scope>
</reference>
<organism evidence="1">
    <name type="scientific">bioreactor metagenome</name>
    <dbReference type="NCBI Taxonomy" id="1076179"/>
    <lineage>
        <taxon>unclassified sequences</taxon>
        <taxon>metagenomes</taxon>
        <taxon>ecological metagenomes</taxon>
    </lineage>
</organism>
<comment type="caution">
    <text evidence="1">The sequence shown here is derived from an EMBL/GenBank/DDBJ whole genome shotgun (WGS) entry which is preliminary data.</text>
</comment>
<name>A0A645J5N5_9ZZZZ</name>
<dbReference type="AlphaFoldDB" id="A0A645J5N5"/>
<dbReference type="EMBL" id="VSSQ01131124">
    <property type="protein sequence ID" value="MPN58442.1"/>
    <property type="molecule type" value="Genomic_DNA"/>
</dbReference>
<accession>A0A645J5N5</accession>
<protein>
    <submittedName>
        <fullName evidence="1">Uncharacterized protein</fullName>
    </submittedName>
</protein>
<gene>
    <name evidence="1" type="ORF">SDC9_206147</name>
</gene>
<proteinExistence type="predicted"/>